<protein>
    <submittedName>
        <fullName evidence="1">Uncharacterized protein</fullName>
    </submittedName>
</protein>
<gene>
    <name evidence="1" type="ORF">CI15_00305</name>
</gene>
<dbReference type="Proteomes" id="UP000075613">
    <property type="component" value="Unassembled WGS sequence"/>
</dbReference>
<name>A0A149Q184_9BURK</name>
<dbReference type="EMBL" id="LRBG01000001">
    <property type="protein sequence ID" value="KXU91075.1"/>
    <property type="molecule type" value="Genomic_DNA"/>
</dbReference>
<reference evidence="1 2" key="1">
    <citation type="journal article" date="2015" name="Int. J. Syst. Evol. Microbiol.">
        <title>Burkholderia monticola sp. nov., isolated from mountain soil.</title>
        <authorList>
            <person name="Baek I."/>
            <person name="Seo B."/>
            <person name="Lee I."/>
            <person name="Yi H."/>
            <person name="Chun J."/>
        </authorList>
    </citation>
    <scope>NUCLEOTIDE SEQUENCE [LARGE SCALE GENOMIC DNA]</scope>
    <source>
        <strain evidence="1 2">JC2948</strain>
    </source>
</reference>
<evidence type="ECO:0000313" key="1">
    <source>
        <dbReference type="EMBL" id="KXU91075.1"/>
    </source>
</evidence>
<organism evidence="1 2">
    <name type="scientific">Paraburkholderia monticola</name>
    <dbReference type="NCBI Taxonomy" id="1399968"/>
    <lineage>
        <taxon>Bacteria</taxon>
        <taxon>Pseudomonadati</taxon>
        <taxon>Pseudomonadota</taxon>
        <taxon>Betaproteobacteria</taxon>
        <taxon>Burkholderiales</taxon>
        <taxon>Burkholderiaceae</taxon>
        <taxon>Paraburkholderia</taxon>
    </lineage>
</organism>
<accession>A0A149Q184</accession>
<proteinExistence type="predicted"/>
<dbReference type="AlphaFoldDB" id="A0A149Q184"/>
<dbReference type="STRING" id="1399968.CI15_00305"/>
<sequence length="263" mass="29614">MTCILRLRKASSERKDSPMDTVKVGDFLNTLGRILDAMRDLIVRARPPKGGPDRMRVVLVLTIAEQFEAALRLGNAHMSTHAATHVRSMIEALVVMRKLETDCSYVNQLRYDKLHGEKRVYEGLIGDPNIPDDWKQPIRILLDECLSEFSSLHAGKYRPKKISKEFGNTGLFHLVGPYALLCGFSHNDLAVLAFRHQGDSGMVFKQEDDPTFVQSIFSTALMVLMDAARQFGEVAKFSDGHFESVFASMNKDWQGVLNKTVVR</sequence>
<comment type="caution">
    <text evidence="1">The sequence shown here is derived from an EMBL/GenBank/DDBJ whole genome shotgun (WGS) entry which is preliminary data.</text>
</comment>
<keyword evidence="2" id="KW-1185">Reference proteome</keyword>
<evidence type="ECO:0000313" key="2">
    <source>
        <dbReference type="Proteomes" id="UP000075613"/>
    </source>
</evidence>